<keyword evidence="5" id="KW-1185">Reference proteome</keyword>
<dbReference type="PANTHER" id="PTHR21660">
    <property type="entry name" value="THIOESTERASE SUPERFAMILY MEMBER-RELATED"/>
    <property type="match status" value="1"/>
</dbReference>
<feature type="domain" description="Thioesterase" evidence="3">
    <location>
        <begin position="68"/>
        <end position="142"/>
    </location>
</feature>
<comment type="caution">
    <text evidence="4">The sequence shown here is derived from an EMBL/GenBank/DDBJ whole genome shotgun (WGS) entry which is preliminary data.</text>
</comment>
<proteinExistence type="inferred from homology"/>
<gene>
    <name evidence="4" type="ORF">DWB68_00525</name>
</gene>
<dbReference type="NCBIfam" id="TIGR00369">
    <property type="entry name" value="unchar_dom_1"/>
    <property type="match status" value="1"/>
</dbReference>
<dbReference type="PANTHER" id="PTHR21660:SF1">
    <property type="entry name" value="ACYL-COENZYME A THIOESTERASE 13"/>
    <property type="match status" value="1"/>
</dbReference>
<sequence length="174" mass="18092">MALDPSPQRDLRGTLSGMEYLQRMIDGEISESPFNEHLGIRVTHAEPGTVMLECTVRPEHLNKIGSGHGGFVSSLLDNACGLAVDTLTDAGKVWTTMDLHVRFLKAVTLEAGTLRIVGHADHVGGHTSVSHAEVIRADGAVLASATSSLYALDVARLAAASAAAPSVAEAGDAA</sequence>
<dbReference type="GO" id="GO:0047617">
    <property type="term" value="F:fatty acyl-CoA hydrolase activity"/>
    <property type="evidence" value="ECO:0007669"/>
    <property type="project" value="InterPro"/>
</dbReference>
<keyword evidence="2" id="KW-0378">Hydrolase</keyword>
<protein>
    <submittedName>
        <fullName evidence="4">PaaI family thioesterase</fullName>
    </submittedName>
</protein>
<evidence type="ECO:0000256" key="1">
    <source>
        <dbReference type="ARBA" id="ARBA00008324"/>
    </source>
</evidence>
<dbReference type="InterPro" id="IPR039298">
    <property type="entry name" value="ACOT13"/>
</dbReference>
<dbReference type="RefSeq" id="WP_119423179.1">
    <property type="nucleotide sequence ID" value="NZ_QQXK01000001.1"/>
</dbReference>
<comment type="similarity">
    <text evidence="1">Belongs to the thioesterase PaaI family.</text>
</comment>
<organism evidence="4 5">
    <name type="scientific">Galactobacter valiniphilus</name>
    <dbReference type="NCBI Taxonomy" id="2676122"/>
    <lineage>
        <taxon>Bacteria</taxon>
        <taxon>Bacillati</taxon>
        <taxon>Actinomycetota</taxon>
        <taxon>Actinomycetes</taxon>
        <taxon>Micrococcales</taxon>
        <taxon>Micrococcaceae</taxon>
        <taxon>Galactobacter</taxon>
    </lineage>
</organism>
<dbReference type="CDD" id="cd03443">
    <property type="entry name" value="PaaI_thioesterase"/>
    <property type="match status" value="1"/>
</dbReference>
<dbReference type="AlphaFoldDB" id="A0A399JHV4"/>
<evidence type="ECO:0000256" key="2">
    <source>
        <dbReference type="ARBA" id="ARBA00022801"/>
    </source>
</evidence>
<dbReference type="InterPro" id="IPR029069">
    <property type="entry name" value="HotDog_dom_sf"/>
</dbReference>
<evidence type="ECO:0000259" key="3">
    <source>
        <dbReference type="Pfam" id="PF03061"/>
    </source>
</evidence>
<evidence type="ECO:0000313" key="4">
    <source>
        <dbReference type="EMBL" id="RII43752.1"/>
    </source>
</evidence>
<dbReference type="Proteomes" id="UP000265419">
    <property type="component" value="Unassembled WGS sequence"/>
</dbReference>
<reference evidence="4 5" key="1">
    <citation type="submission" date="2018-07" db="EMBL/GenBank/DDBJ databases">
        <title>Arthrobacter sp. nov., isolated from raw cow's milk with high bacterial count.</title>
        <authorList>
            <person name="Hahne J."/>
            <person name="Isele D."/>
            <person name="Lipski A."/>
        </authorList>
    </citation>
    <scope>NUCLEOTIDE SEQUENCE [LARGE SCALE GENOMIC DNA]</scope>
    <source>
        <strain evidence="4 5">JZ R-35</strain>
    </source>
</reference>
<evidence type="ECO:0000313" key="5">
    <source>
        <dbReference type="Proteomes" id="UP000265419"/>
    </source>
</evidence>
<dbReference type="InterPro" id="IPR006683">
    <property type="entry name" value="Thioestr_dom"/>
</dbReference>
<accession>A0A399JHV4</accession>
<dbReference type="InterPro" id="IPR003736">
    <property type="entry name" value="PAAI_dom"/>
</dbReference>
<dbReference type="Gene3D" id="3.10.129.10">
    <property type="entry name" value="Hotdog Thioesterase"/>
    <property type="match status" value="1"/>
</dbReference>
<name>A0A399JHV4_9MICC</name>
<dbReference type="Pfam" id="PF03061">
    <property type="entry name" value="4HBT"/>
    <property type="match status" value="1"/>
</dbReference>
<dbReference type="EMBL" id="QQXK01000001">
    <property type="protein sequence ID" value="RII43752.1"/>
    <property type="molecule type" value="Genomic_DNA"/>
</dbReference>
<dbReference type="SUPFAM" id="SSF54637">
    <property type="entry name" value="Thioesterase/thiol ester dehydrase-isomerase"/>
    <property type="match status" value="1"/>
</dbReference>